<dbReference type="InterPro" id="IPR000719">
    <property type="entry name" value="Prot_kinase_dom"/>
</dbReference>
<dbReference type="GO" id="GO:0005634">
    <property type="term" value="C:nucleus"/>
    <property type="evidence" value="ECO:0007669"/>
    <property type="project" value="TreeGrafter"/>
</dbReference>
<dbReference type="SUPFAM" id="SSF56112">
    <property type="entry name" value="Protein kinase-like (PK-like)"/>
    <property type="match status" value="1"/>
</dbReference>
<sequence>MSSKHKSRWDNEDAAEDAAEAARRKAEKEAKKAAKLEKARKAEEQAAAAAAARRRHEEEHHEDEGRHAQNSLTISDEPPSKRRKVSAEPDDGDNTNNDDVAAAKKRRQHASSATTAQEKDAGESRLLRFPAPEIKPCNSVDDYEPLNRIEEGSYGIVSRARHLASGEVVALKKLKLEGETDGFPITSLREIQTLMAARHANVVNLREVVVGEQLNQVYIVMDFIEHDLKTLLDDMPEPFLQSEVKTLMIQLLSATATMHTNWIMHRDLKTSNLLMNNRGQIKVADFGLARYFGDPCLPLTQLVVTLWYRSPELLLGAQKYGTAIDVWSIGCIFAELILKEPLFQGKSEIDQLSKIFELMGVPTDEEWPGWRRLPNSKSLRFPRTKQTTGHLLRSKFPLLTTNGVSLLSSLLSLDPSKRITAEEALKHPYFRDDPKPKSEAMFPTFPSKAGQEKRRRLNSPSAPMRGDAPQLFGEVGLAGRSGLFAGLDEEEVGGGFSLKVH</sequence>
<keyword evidence="7" id="KW-0067">ATP-binding</keyword>
<evidence type="ECO:0000259" key="11">
    <source>
        <dbReference type="PROSITE" id="PS50011"/>
    </source>
</evidence>
<dbReference type="InterPro" id="IPR011009">
    <property type="entry name" value="Kinase-like_dom_sf"/>
</dbReference>
<feature type="compositionally biased region" description="Basic and acidic residues" evidence="10">
    <location>
        <begin position="55"/>
        <end position="67"/>
    </location>
</feature>
<comment type="catalytic activity">
    <reaction evidence="9">
        <text>L-seryl-[protein] + ATP = O-phospho-L-seryl-[protein] + ADP + H(+)</text>
        <dbReference type="Rhea" id="RHEA:17989"/>
        <dbReference type="Rhea" id="RHEA-COMP:9863"/>
        <dbReference type="Rhea" id="RHEA-COMP:11604"/>
        <dbReference type="ChEBI" id="CHEBI:15378"/>
        <dbReference type="ChEBI" id="CHEBI:29999"/>
        <dbReference type="ChEBI" id="CHEBI:30616"/>
        <dbReference type="ChEBI" id="CHEBI:83421"/>
        <dbReference type="ChEBI" id="CHEBI:456216"/>
        <dbReference type="EC" id="2.7.11.22"/>
    </reaction>
</comment>
<dbReference type="InterPro" id="IPR045267">
    <property type="entry name" value="CDK11/PITSLRE_STKc"/>
</dbReference>
<dbReference type="PANTHER" id="PTHR24056">
    <property type="entry name" value="CELL DIVISION PROTEIN KINASE"/>
    <property type="match status" value="1"/>
</dbReference>
<evidence type="ECO:0000256" key="7">
    <source>
        <dbReference type="ARBA" id="ARBA00022840"/>
    </source>
</evidence>
<evidence type="ECO:0000256" key="2">
    <source>
        <dbReference type="ARBA" id="ARBA00012425"/>
    </source>
</evidence>
<dbReference type="Gene3D" id="3.30.200.20">
    <property type="entry name" value="Phosphorylase Kinase, domain 1"/>
    <property type="match status" value="1"/>
</dbReference>
<dbReference type="FunFam" id="3.30.200.20:FF:000054">
    <property type="entry name" value="Cyclin-dependent kinase 11B"/>
    <property type="match status" value="1"/>
</dbReference>
<feature type="region of interest" description="Disordered" evidence="10">
    <location>
        <begin position="1"/>
        <end position="128"/>
    </location>
</feature>
<evidence type="ECO:0000256" key="1">
    <source>
        <dbReference type="ARBA" id="ARBA00006485"/>
    </source>
</evidence>
<dbReference type="AlphaFoldDB" id="A0AAV9UPT4"/>
<evidence type="ECO:0000256" key="3">
    <source>
        <dbReference type="ARBA" id="ARBA00022527"/>
    </source>
</evidence>
<dbReference type="PROSITE" id="PS00108">
    <property type="entry name" value="PROTEIN_KINASE_ST"/>
    <property type="match status" value="1"/>
</dbReference>
<dbReference type="EMBL" id="JAVHNS010000008">
    <property type="protein sequence ID" value="KAK6346369.1"/>
    <property type="molecule type" value="Genomic_DNA"/>
</dbReference>
<feature type="region of interest" description="Disordered" evidence="10">
    <location>
        <begin position="429"/>
        <end position="467"/>
    </location>
</feature>
<evidence type="ECO:0000256" key="5">
    <source>
        <dbReference type="ARBA" id="ARBA00022741"/>
    </source>
</evidence>
<dbReference type="Pfam" id="PF00069">
    <property type="entry name" value="Pkinase"/>
    <property type="match status" value="1"/>
</dbReference>
<evidence type="ECO:0000256" key="6">
    <source>
        <dbReference type="ARBA" id="ARBA00022777"/>
    </source>
</evidence>
<dbReference type="Gene3D" id="1.10.510.10">
    <property type="entry name" value="Transferase(Phosphotransferase) domain 1"/>
    <property type="match status" value="1"/>
</dbReference>
<accession>A0AAV9UPT4</accession>
<dbReference type="PANTHER" id="PTHR24056:SF107">
    <property type="entry name" value="CYCLIN-DEPENDENT KINASE 11A-RELATED"/>
    <property type="match status" value="1"/>
</dbReference>
<comment type="similarity">
    <text evidence="1">Belongs to the protein kinase superfamily. CMGC Ser/Thr protein kinase family. CDC2/CDKX subfamily.</text>
</comment>
<protein>
    <recommendedName>
        <fullName evidence="2">cyclin-dependent kinase</fullName>
        <ecNumber evidence="2">2.7.11.22</ecNumber>
    </recommendedName>
</protein>
<evidence type="ECO:0000256" key="10">
    <source>
        <dbReference type="SAM" id="MobiDB-lite"/>
    </source>
</evidence>
<dbReference type="GO" id="GO:0005524">
    <property type="term" value="F:ATP binding"/>
    <property type="evidence" value="ECO:0007669"/>
    <property type="project" value="UniProtKB-KW"/>
</dbReference>
<dbReference type="CDD" id="cd07843">
    <property type="entry name" value="STKc_CDC2L1"/>
    <property type="match status" value="1"/>
</dbReference>
<feature type="compositionally biased region" description="Basic and acidic residues" evidence="10">
    <location>
        <begin position="429"/>
        <end position="438"/>
    </location>
</feature>
<keyword evidence="3" id="KW-0723">Serine/threonine-protein kinase</keyword>
<feature type="compositionally biased region" description="Basic and acidic residues" evidence="10">
    <location>
        <begin position="117"/>
        <end position="126"/>
    </location>
</feature>
<keyword evidence="6 12" id="KW-0418">Kinase</keyword>
<name>A0AAV9UPT4_9PEZI</name>
<dbReference type="GO" id="GO:0007346">
    <property type="term" value="P:regulation of mitotic cell cycle"/>
    <property type="evidence" value="ECO:0007669"/>
    <property type="project" value="TreeGrafter"/>
</dbReference>
<evidence type="ECO:0000256" key="8">
    <source>
        <dbReference type="ARBA" id="ARBA00047811"/>
    </source>
</evidence>
<dbReference type="InterPro" id="IPR008271">
    <property type="entry name" value="Ser/Thr_kinase_AS"/>
</dbReference>
<dbReference type="EC" id="2.7.11.22" evidence="2"/>
<keyword evidence="5" id="KW-0547">Nucleotide-binding</keyword>
<dbReference type="FunFam" id="1.10.510.10:FF:000211">
    <property type="entry name" value="Cyclin-dependent kinase G-2"/>
    <property type="match status" value="1"/>
</dbReference>
<feature type="compositionally biased region" description="Basic and acidic residues" evidence="10">
    <location>
        <begin position="20"/>
        <end position="44"/>
    </location>
</feature>
<dbReference type="InterPro" id="IPR050108">
    <property type="entry name" value="CDK"/>
</dbReference>
<organism evidence="12 13">
    <name type="scientific">Orbilia blumenaviensis</name>
    <dbReference type="NCBI Taxonomy" id="1796055"/>
    <lineage>
        <taxon>Eukaryota</taxon>
        <taxon>Fungi</taxon>
        <taxon>Dikarya</taxon>
        <taxon>Ascomycota</taxon>
        <taxon>Pezizomycotina</taxon>
        <taxon>Orbiliomycetes</taxon>
        <taxon>Orbiliales</taxon>
        <taxon>Orbiliaceae</taxon>
        <taxon>Orbilia</taxon>
    </lineage>
</organism>
<dbReference type="GO" id="GO:0004693">
    <property type="term" value="F:cyclin-dependent protein serine/threonine kinase activity"/>
    <property type="evidence" value="ECO:0007669"/>
    <property type="project" value="UniProtKB-EC"/>
</dbReference>
<comment type="catalytic activity">
    <reaction evidence="8">
        <text>L-threonyl-[protein] + ATP = O-phospho-L-threonyl-[protein] + ADP + H(+)</text>
        <dbReference type="Rhea" id="RHEA:46608"/>
        <dbReference type="Rhea" id="RHEA-COMP:11060"/>
        <dbReference type="Rhea" id="RHEA-COMP:11605"/>
        <dbReference type="ChEBI" id="CHEBI:15378"/>
        <dbReference type="ChEBI" id="CHEBI:30013"/>
        <dbReference type="ChEBI" id="CHEBI:30616"/>
        <dbReference type="ChEBI" id="CHEBI:61977"/>
        <dbReference type="ChEBI" id="CHEBI:456216"/>
        <dbReference type="EC" id="2.7.11.22"/>
    </reaction>
</comment>
<evidence type="ECO:0000256" key="4">
    <source>
        <dbReference type="ARBA" id="ARBA00022679"/>
    </source>
</evidence>
<keyword evidence="4" id="KW-0808">Transferase</keyword>
<keyword evidence="13" id="KW-1185">Reference proteome</keyword>
<proteinExistence type="inferred from homology"/>
<dbReference type="Proteomes" id="UP001373714">
    <property type="component" value="Unassembled WGS sequence"/>
</dbReference>
<evidence type="ECO:0000256" key="9">
    <source>
        <dbReference type="ARBA" id="ARBA00048367"/>
    </source>
</evidence>
<reference evidence="12 13" key="1">
    <citation type="submission" date="2019-10" db="EMBL/GenBank/DDBJ databases">
        <authorList>
            <person name="Palmer J.M."/>
        </authorList>
    </citation>
    <scope>NUCLEOTIDE SEQUENCE [LARGE SCALE GENOMIC DNA]</scope>
    <source>
        <strain evidence="12 13">TWF730</strain>
    </source>
</reference>
<gene>
    <name evidence="12" type="primary">PPK23</name>
    <name evidence="12" type="ORF">TWF730_010695</name>
</gene>
<evidence type="ECO:0000313" key="13">
    <source>
        <dbReference type="Proteomes" id="UP001373714"/>
    </source>
</evidence>
<dbReference type="PROSITE" id="PS50011">
    <property type="entry name" value="PROTEIN_KINASE_DOM"/>
    <property type="match status" value="1"/>
</dbReference>
<evidence type="ECO:0000313" key="12">
    <source>
        <dbReference type="EMBL" id="KAK6346369.1"/>
    </source>
</evidence>
<dbReference type="SMART" id="SM00220">
    <property type="entry name" value="S_TKc"/>
    <property type="match status" value="1"/>
</dbReference>
<feature type="domain" description="Protein kinase" evidence="11">
    <location>
        <begin position="143"/>
        <end position="430"/>
    </location>
</feature>
<comment type="caution">
    <text evidence="12">The sequence shown here is derived from an EMBL/GenBank/DDBJ whole genome shotgun (WGS) entry which is preliminary data.</text>
</comment>